<evidence type="ECO:0000259" key="4">
    <source>
        <dbReference type="SMART" id="SM00895"/>
    </source>
</evidence>
<evidence type="ECO:0000256" key="1">
    <source>
        <dbReference type="ARBA" id="ARBA00023015"/>
    </source>
</evidence>
<protein>
    <recommendedName>
        <fullName evidence="4">GntR C-terminal domain-containing protein</fullName>
    </recommendedName>
</protein>
<dbReference type="Pfam" id="PF07729">
    <property type="entry name" value="FCD"/>
    <property type="match status" value="1"/>
</dbReference>
<keyword evidence="2" id="KW-0238">DNA-binding</keyword>
<dbReference type="Gene3D" id="1.20.120.530">
    <property type="entry name" value="GntR ligand-binding domain-like"/>
    <property type="match status" value="1"/>
</dbReference>
<evidence type="ECO:0000256" key="2">
    <source>
        <dbReference type="ARBA" id="ARBA00023125"/>
    </source>
</evidence>
<dbReference type="SUPFAM" id="SSF48008">
    <property type="entry name" value="GntR ligand-binding domain-like"/>
    <property type="match status" value="1"/>
</dbReference>
<keyword evidence="3" id="KW-0804">Transcription</keyword>
<accession>A0A645H4P2</accession>
<dbReference type="InterPro" id="IPR011711">
    <property type="entry name" value="GntR_C"/>
</dbReference>
<gene>
    <name evidence="5" type="ORF">SDC9_178788</name>
</gene>
<dbReference type="InterPro" id="IPR008920">
    <property type="entry name" value="TF_FadR/GntR_C"/>
</dbReference>
<comment type="caution">
    <text evidence="5">The sequence shown here is derived from an EMBL/GenBank/DDBJ whole genome shotgun (WGS) entry which is preliminary data.</text>
</comment>
<name>A0A645H4P2_9ZZZZ</name>
<feature type="domain" description="GntR C-terminal" evidence="4">
    <location>
        <begin position="9"/>
        <end position="136"/>
    </location>
</feature>
<dbReference type="SMART" id="SM00895">
    <property type="entry name" value="FCD"/>
    <property type="match status" value="1"/>
</dbReference>
<evidence type="ECO:0000256" key="3">
    <source>
        <dbReference type="ARBA" id="ARBA00023163"/>
    </source>
</evidence>
<dbReference type="GO" id="GO:0003677">
    <property type="term" value="F:DNA binding"/>
    <property type="evidence" value="ECO:0007669"/>
    <property type="project" value="UniProtKB-KW"/>
</dbReference>
<dbReference type="AlphaFoldDB" id="A0A645H4P2"/>
<evidence type="ECO:0000313" key="5">
    <source>
        <dbReference type="EMBL" id="MPN31314.1"/>
    </source>
</evidence>
<sequence length="152" mass="17673">MLSESTIFDILGFRTALELGICNEIFQNITPKDIEDLEQIVKVSEILENNEYPLVEEWMFHSKLYEITKNKLIAEFQTIIHPIMVYVKETFVENIQPINIELSSRGTIVSHSDLLSFIKKGDMNGYKKAIEQHLIVYKILAQNRKTARTKLK</sequence>
<dbReference type="EMBL" id="VSSQ01082800">
    <property type="protein sequence ID" value="MPN31314.1"/>
    <property type="molecule type" value="Genomic_DNA"/>
</dbReference>
<keyword evidence="1" id="KW-0805">Transcription regulation</keyword>
<organism evidence="5">
    <name type="scientific">bioreactor metagenome</name>
    <dbReference type="NCBI Taxonomy" id="1076179"/>
    <lineage>
        <taxon>unclassified sequences</taxon>
        <taxon>metagenomes</taxon>
        <taxon>ecological metagenomes</taxon>
    </lineage>
</organism>
<proteinExistence type="predicted"/>
<reference evidence="5" key="1">
    <citation type="submission" date="2019-08" db="EMBL/GenBank/DDBJ databases">
        <authorList>
            <person name="Kucharzyk K."/>
            <person name="Murdoch R.W."/>
            <person name="Higgins S."/>
            <person name="Loffler F."/>
        </authorList>
    </citation>
    <scope>NUCLEOTIDE SEQUENCE</scope>
</reference>